<evidence type="ECO:0000256" key="3">
    <source>
        <dbReference type="ARBA" id="ARBA00022833"/>
    </source>
</evidence>
<evidence type="ECO:0000256" key="5">
    <source>
        <dbReference type="SAM" id="MobiDB-lite"/>
    </source>
</evidence>
<dbReference type="OrthoDB" id="79871at2759"/>
<dbReference type="STRING" id="4781.A0A0P1B0B8"/>
<dbReference type="EMBL" id="CCYD01002371">
    <property type="protein sequence ID" value="CEG47094.1"/>
    <property type="molecule type" value="Genomic_DNA"/>
</dbReference>
<dbReference type="RefSeq" id="XP_024583463.1">
    <property type="nucleotide sequence ID" value="XM_024718023.1"/>
</dbReference>
<keyword evidence="8" id="KW-1185">Reference proteome</keyword>
<dbReference type="Proteomes" id="UP000054928">
    <property type="component" value="Unassembled WGS sequence"/>
</dbReference>
<feature type="region of interest" description="Disordered" evidence="5">
    <location>
        <begin position="208"/>
        <end position="241"/>
    </location>
</feature>
<evidence type="ECO:0000313" key="8">
    <source>
        <dbReference type="Proteomes" id="UP000054928"/>
    </source>
</evidence>
<dbReference type="AlphaFoldDB" id="A0A0P1B0B8"/>
<evidence type="ECO:0000259" key="6">
    <source>
        <dbReference type="PROSITE" id="PS50178"/>
    </source>
</evidence>
<keyword evidence="3" id="KW-0862">Zinc</keyword>
<dbReference type="GO" id="GO:0043130">
    <property type="term" value="F:ubiquitin binding"/>
    <property type="evidence" value="ECO:0007669"/>
    <property type="project" value="TreeGrafter"/>
</dbReference>
<feature type="compositionally biased region" description="Polar residues" evidence="5">
    <location>
        <begin position="222"/>
        <end position="232"/>
    </location>
</feature>
<evidence type="ECO:0000256" key="2">
    <source>
        <dbReference type="ARBA" id="ARBA00022771"/>
    </source>
</evidence>
<feature type="compositionally biased region" description="Basic and acidic residues" evidence="5">
    <location>
        <begin position="76"/>
        <end position="99"/>
    </location>
</feature>
<keyword evidence="2 4" id="KW-0863">Zinc-finger</keyword>
<evidence type="ECO:0000256" key="4">
    <source>
        <dbReference type="PROSITE-ProRule" id="PRU00091"/>
    </source>
</evidence>
<dbReference type="GO" id="GO:0008270">
    <property type="term" value="F:zinc ion binding"/>
    <property type="evidence" value="ECO:0007669"/>
    <property type="project" value="UniProtKB-KW"/>
</dbReference>
<feature type="compositionally biased region" description="Basic and acidic residues" evidence="5">
    <location>
        <begin position="7"/>
        <end position="69"/>
    </location>
</feature>
<dbReference type="GeneID" id="36398804"/>
<sequence>MAFFKLKKTEAEKAQERELKELKREAKTQRKQAAKEHKAQKREVKLQRKVAKRQEKEAQNEAKQAEKAIQKSNRQAAKEAKKASKVARKAEKERKRLERRQMRIEQRNSTAVAAGGVAIPPFAKSDGCYICGKEFGIVVHQRRHHCRQCRKSCCLRCTSRTRRAVPQYGLVKPQKICVVCETLGSDEENVNAVTRSQPREPAEAVEALASSGRASRRPPVSPTTGVTITMPQSSRGRVRSRSGSFWKLPIRPLMKRKRSAEQSRNRKLDLDLQLEKHAILGARTIELQPQVIASTTP</sequence>
<name>A0A0P1B0B8_PLAHL</name>
<feature type="domain" description="FYVE-type" evidence="6">
    <location>
        <begin position="122"/>
        <end position="180"/>
    </location>
</feature>
<keyword evidence="1" id="KW-0479">Metal-binding</keyword>
<dbReference type="OMA" id="QMRIEQR"/>
<dbReference type="PROSITE" id="PS50178">
    <property type="entry name" value="ZF_FYVE"/>
    <property type="match status" value="1"/>
</dbReference>
<dbReference type="GO" id="GO:0006623">
    <property type="term" value="P:protein targeting to vacuole"/>
    <property type="evidence" value="ECO:0007669"/>
    <property type="project" value="TreeGrafter"/>
</dbReference>
<proteinExistence type="predicted"/>
<dbReference type="PANTHER" id="PTHR47794:SF1">
    <property type="entry name" value="VACUOLAR PROTEIN SORTING-ASSOCIATED PROTEIN 27"/>
    <property type="match status" value="1"/>
</dbReference>
<dbReference type="Gene3D" id="3.30.40.10">
    <property type="entry name" value="Zinc/RING finger domain, C3HC4 (zinc finger)"/>
    <property type="match status" value="1"/>
</dbReference>
<evidence type="ECO:0000256" key="1">
    <source>
        <dbReference type="ARBA" id="ARBA00022723"/>
    </source>
</evidence>
<feature type="region of interest" description="Disordered" evidence="5">
    <location>
        <begin position="1"/>
        <end position="99"/>
    </location>
</feature>
<evidence type="ECO:0000313" key="7">
    <source>
        <dbReference type="EMBL" id="CEG47094.1"/>
    </source>
</evidence>
<reference evidence="8" key="1">
    <citation type="submission" date="2014-09" db="EMBL/GenBank/DDBJ databases">
        <authorList>
            <person name="Sharma Rahul"/>
            <person name="Thines Marco"/>
        </authorList>
    </citation>
    <scope>NUCLEOTIDE SEQUENCE [LARGE SCALE GENOMIC DNA]</scope>
</reference>
<protein>
    <submittedName>
        <fullName evidence="7">Myosin-like protein</fullName>
    </submittedName>
</protein>
<dbReference type="SUPFAM" id="SSF57903">
    <property type="entry name" value="FYVE/PHD zinc finger"/>
    <property type="match status" value="1"/>
</dbReference>
<dbReference type="Pfam" id="PF01363">
    <property type="entry name" value="FYVE"/>
    <property type="match status" value="1"/>
</dbReference>
<dbReference type="SMART" id="SM00064">
    <property type="entry name" value="FYVE"/>
    <property type="match status" value="1"/>
</dbReference>
<dbReference type="PANTHER" id="PTHR47794">
    <property type="entry name" value="VACUOLAR PROTEIN SORTING-ASSOCIATED PROTEIN 27"/>
    <property type="match status" value="1"/>
</dbReference>
<accession>A0A0P1B0B8</accession>
<dbReference type="GO" id="GO:0032266">
    <property type="term" value="F:phosphatidylinositol-3-phosphate binding"/>
    <property type="evidence" value="ECO:0007669"/>
    <property type="project" value="TreeGrafter"/>
</dbReference>
<dbReference type="InterPro" id="IPR011011">
    <property type="entry name" value="Znf_FYVE_PHD"/>
</dbReference>
<dbReference type="InterPro" id="IPR017455">
    <property type="entry name" value="Znf_FYVE-rel"/>
</dbReference>
<dbReference type="GO" id="GO:0043328">
    <property type="term" value="P:protein transport to vacuole involved in ubiquitin-dependent protein catabolic process via the multivesicular body sorting pathway"/>
    <property type="evidence" value="ECO:0007669"/>
    <property type="project" value="TreeGrafter"/>
</dbReference>
<organism evidence="7 8">
    <name type="scientific">Plasmopara halstedii</name>
    <name type="common">Downy mildew of sunflower</name>
    <dbReference type="NCBI Taxonomy" id="4781"/>
    <lineage>
        <taxon>Eukaryota</taxon>
        <taxon>Sar</taxon>
        <taxon>Stramenopiles</taxon>
        <taxon>Oomycota</taxon>
        <taxon>Peronosporomycetes</taxon>
        <taxon>Peronosporales</taxon>
        <taxon>Peronosporaceae</taxon>
        <taxon>Plasmopara</taxon>
    </lineage>
</organism>
<dbReference type="GO" id="GO:0033565">
    <property type="term" value="C:ESCRT-0 complex"/>
    <property type="evidence" value="ECO:0007669"/>
    <property type="project" value="TreeGrafter"/>
</dbReference>
<dbReference type="InterPro" id="IPR013083">
    <property type="entry name" value="Znf_RING/FYVE/PHD"/>
</dbReference>
<dbReference type="InterPro" id="IPR000306">
    <property type="entry name" value="Znf_FYVE"/>
</dbReference>
<dbReference type="CDD" id="cd00065">
    <property type="entry name" value="FYVE_like_SF"/>
    <property type="match status" value="1"/>
</dbReference>